<organism evidence="1 2">
    <name type="scientific">Tsukamurella conjunctivitidis</name>
    <dbReference type="NCBI Taxonomy" id="2592068"/>
    <lineage>
        <taxon>Bacteria</taxon>
        <taxon>Bacillati</taxon>
        <taxon>Actinomycetota</taxon>
        <taxon>Actinomycetes</taxon>
        <taxon>Mycobacteriales</taxon>
        <taxon>Tsukamurellaceae</taxon>
        <taxon>Tsukamurella</taxon>
    </lineage>
</organism>
<proteinExistence type="predicted"/>
<protein>
    <recommendedName>
        <fullName evidence="3">Nucleotidyltransferase domain-containing protein</fullName>
    </recommendedName>
</protein>
<comment type="caution">
    <text evidence="1">The sequence shown here is derived from an EMBL/GenBank/DDBJ whole genome shotgun (WGS) entry which is preliminary data.</text>
</comment>
<gene>
    <name evidence="1" type="ORF">FK530_11750</name>
</gene>
<accession>A0A5C5S2L8</accession>
<dbReference type="EMBL" id="VIGX01000005">
    <property type="protein sequence ID" value="TWS28853.1"/>
    <property type="molecule type" value="Genomic_DNA"/>
</dbReference>
<dbReference type="Proteomes" id="UP000319375">
    <property type="component" value="Unassembled WGS sequence"/>
</dbReference>
<name>A0A5C5S2L8_9ACTN</name>
<sequence>MFTVMERQDIGNRLIRAGEATEGVTAGAVLGAAAVGTLDPLSGIDLMFAAAPDLDIDEVRYRWSEQMYRDFGTIHHTVEESGTVYLLPGLLTACVVIVPVAGFHPRAGEPFQQVFGPVGVSHRGWGSHGPSDLVGPAWLAALRTRAALVRGDGPSAAIALDALRRALVALAGARVGAPAGHLEPADRERIRATESGSRDVKALARAFAAAVQILDAELQAAAPTVADAVALPLLEEIAG</sequence>
<dbReference type="RefSeq" id="WP_146487201.1">
    <property type="nucleotide sequence ID" value="NZ_VIGX01000005.1"/>
</dbReference>
<dbReference type="OrthoDB" id="5069422at2"/>
<evidence type="ECO:0000313" key="2">
    <source>
        <dbReference type="Proteomes" id="UP000319375"/>
    </source>
</evidence>
<dbReference type="AlphaFoldDB" id="A0A5C5S2L8"/>
<evidence type="ECO:0000313" key="1">
    <source>
        <dbReference type="EMBL" id="TWS28853.1"/>
    </source>
</evidence>
<keyword evidence="2" id="KW-1185">Reference proteome</keyword>
<reference evidence="1 2" key="1">
    <citation type="submission" date="2019-06" db="EMBL/GenBank/DDBJ databases">
        <title>Tsukamurella conjunctivitidis sp. nov., Tsukamurella assacharolytica sp. nov. and Tsukamurella sputae sp. nov. isolated from patients with conjunctivitis, bacteraemia (lymphoma) and respiratory infection (sputum) in Hong Kong.</title>
        <authorList>
            <person name="Teng J.L.L."/>
            <person name="Lee H.H."/>
            <person name="Fong J.Y.H."/>
            <person name="Fok K.M.N."/>
            <person name="Lau S.K.P."/>
            <person name="Woo P.C.Y."/>
        </authorList>
    </citation>
    <scope>NUCLEOTIDE SEQUENCE [LARGE SCALE GENOMIC DNA]</scope>
    <source>
        <strain evidence="1 2">HKU72</strain>
    </source>
</reference>
<evidence type="ECO:0008006" key="3">
    <source>
        <dbReference type="Google" id="ProtNLM"/>
    </source>
</evidence>